<dbReference type="PANTHER" id="PTHR43880">
    <property type="entry name" value="ALCOHOL DEHYDROGENASE"/>
    <property type="match status" value="1"/>
</dbReference>
<keyword evidence="3" id="KW-0560">Oxidoreductase</keyword>
<name>A0AAN6G7A8_9BASI</name>
<dbReference type="PANTHER" id="PTHR43880:SF12">
    <property type="entry name" value="ALCOHOL DEHYDROGENASE CLASS-3"/>
    <property type="match status" value="1"/>
</dbReference>
<dbReference type="GO" id="GO:0051903">
    <property type="term" value="F:S-(hydroxymethyl)glutathione dehydrogenase [NAD(P)+] activity"/>
    <property type="evidence" value="ECO:0007669"/>
    <property type="project" value="TreeGrafter"/>
</dbReference>
<evidence type="ECO:0000259" key="5">
    <source>
        <dbReference type="Pfam" id="PF08240"/>
    </source>
</evidence>
<dbReference type="Proteomes" id="UP001176521">
    <property type="component" value="Unassembled WGS sequence"/>
</dbReference>
<dbReference type="PROSITE" id="PS00059">
    <property type="entry name" value="ADH_ZINC"/>
    <property type="match status" value="1"/>
</dbReference>
<evidence type="ECO:0000256" key="4">
    <source>
        <dbReference type="ARBA" id="ARBA00023027"/>
    </source>
</evidence>
<dbReference type="Pfam" id="PF08240">
    <property type="entry name" value="ADH_N"/>
    <property type="match status" value="1"/>
</dbReference>
<proteinExistence type="predicted"/>
<reference evidence="6" key="1">
    <citation type="journal article" date="2023" name="PhytoFront">
        <title>Draft Genome Resources of Seven Strains of Tilletia horrida, Causal Agent of Kernel Smut of Rice.</title>
        <authorList>
            <person name="Khanal S."/>
            <person name="Antony Babu S."/>
            <person name="Zhou X.G."/>
        </authorList>
    </citation>
    <scope>NUCLEOTIDE SEQUENCE</scope>
    <source>
        <strain evidence="6">TX3</strain>
    </source>
</reference>
<keyword evidence="1" id="KW-0479">Metal-binding</keyword>
<evidence type="ECO:0000256" key="2">
    <source>
        <dbReference type="ARBA" id="ARBA00022833"/>
    </source>
</evidence>
<comment type="caution">
    <text evidence="6">The sequence shown here is derived from an EMBL/GenBank/DDBJ whole genome shotgun (WGS) entry which is preliminary data.</text>
</comment>
<dbReference type="GO" id="GO:0008270">
    <property type="term" value="F:zinc ion binding"/>
    <property type="evidence" value="ECO:0007669"/>
    <property type="project" value="InterPro"/>
</dbReference>
<feature type="domain" description="Alcohol dehydrogenase-like N-terminal" evidence="5">
    <location>
        <begin position="35"/>
        <end position="93"/>
    </location>
</feature>
<keyword evidence="2" id="KW-0862">Zinc</keyword>
<organism evidence="6 7">
    <name type="scientific">Tilletia horrida</name>
    <dbReference type="NCBI Taxonomy" id="155126"/>
    <lineage>
        <taxon>Eukaryota</taxon>
        <taxon>Fungi</taxon>
        <taxon>Dikarya</taxon>
        <taxon>Basidiomycota</taxon>
        <taxon>Ustilaginomycotina</taxon>
        <taxon>Exobasidiomycetes</taxon>
        <taxon>Tilletiales</taxon>
        <taxon>Tilletiaceae</taxon>
        <taxon>Tilletia</taxon>
    </lineage>
</organism>
<dbReference type="SUPFAM" id="SSF50129">
    <property type="entry name" value="GroES-like"/>
    <property type="match status" value="1"/>
</dbReference>
<evidence type="ECO:0000256" key="1">
    <source>
        <dbReference type="ARBA" id="ARBA00022723"/>
    </source>
</evidence>
<feature type="non-terminal residue" evidence="6">
    <location>
        <position position="95"/>
    </location>
</feature>
<dbReference type="InterPro" id="IPR011032">
    <property type="entry name" value="GroES-like_sf"/>
</dbReference>
<dbReference type="GO" id="GO:0005829">
    <property type="term" value="C:cytosol"/>
    <property type="evidence" value="ECO:0007669"/>
    <property type="project" value="TreeGrafter"/>
</dbReference>
<evidence type="ECO:0000313" key="7">
    <source>
        <dbReference type="Proteomes" id="UP001176521"/>
    </source>
</evidence>
<gene>
    <name evidence="6" type="primary">FDH1_3</name>
    <name evidence="6" type="ORF">OC842_005775</name>
</gene>
<dbReference type="AlphaFoldDB" id="A0AAN6G7A8"/>
<accession>A0AAN6G7A8</accession>
<dbReference type="EMBL" id="JAPDMQ010000441">
    <property type="protein sequence ID" value="KAK0524634.1"/>
    <property type="molecule type" value="Genomic_DNA"/>
</dbReference>
<keyword evidence="7" id="KW-1185">Reference proteome</keyword>
<protein>
    <submittedName>
        <fullName evidence="6">Formate dehydrogenase (NAD+)</fullName>
    </submittedName>
</protein>
<evidence type="ECO:0000313" key="6">
    <source>
        <dbReference type="EMBL" id="KAK0524634.1"/>
    </source>
</evidence>
<dbReference type="InterPro" id="IPR002328">
    <property type="entry name" value="ADH_Zn_CS"/>
</dbReference>
<evidence type="ECO:0000256" key="3">
    <source>
        <dbReference type="ARBA" id="ARBA00023002"/>
    </source>
</evidence>
<sequence length="95" mass="9836">MSSTAGKPITCKAAVAWEAGKPVSLETVEVGAPRKGEVRVKIVYTGICHTDMYTLSGSDPEGAFPAVLGHEGAGVVESVGEDVDNVKEGDHVILL</sequence>
<dbReference type="InterPro" id="IPR013154">
    <property type="entry name" value="ADH-like_N"/>
</dbReference>
<dbReference type="GO" id="GO:0046294">
    <property type="term" value="P:formaldehyde catabolic process"/>
    <property type="evidence" value="ECO:0007669"/>
    <property type="project" value="TreeGrafter"/>
</dbReference>
<dbReference type="Gene3D" id="3.90.180.10">
    <property type="entry name" value="Medium-chain alcohol dehydrogenases, catalytic domain"/>
    <property type="match status" value="1"/>
</dbReference>
<keyword evidence="4" id="KW-0520">NAD</keyword>